<dbReference type="EMBL" id="LIAE01010275">
    <property type="protein sequence ID" value="PAV64159.1"/>
    <property type="molecule type" value="Genomic_DNA"/>
</dbReference>
<protein>
    <submittedName>
        <fullName evidence="1">Uncharacterized protein</fullName>
    </submittedName>
</protein>
<organism evidence="1 2">
    <name type="scientific">Diploscapter pachys</name>
    <dbReference type="NCBI Taxonomy" id="2018661"/>
    <lineage>
        <taxon>Eukaryota</taxon>
        <taxon>Metazoa</taxon>
        <taxon>Ecdysozoa</taxon>
        <taxon>Nematoda</taxon>
        <taxon>Chromadorea</taxon>
        <taxon>Rhabditida</taxon>
        <taxon>Rhabditina</taxon>
        <taxon>Rhabditomorpha</taxon>
        <taxon>Rhabditoidea</taxon>
        <taxon>Rhabditidae</taxon>
        <taxon>Diploscapter</taxon>
    </lineage>
</organism>
<dbReference type="AlphaFoldDB" id="A0A2A2JRG7"/>
<name>A0A2A2JRG7_9BILA</name>
<keyword evidence="2" id="KW-1185">Reference proteome</keyword>
<gene>
    <name evidence="1" type="ORF">WR25_01496</name>
</gene>
<accession>A0A2A2JRG7</accession>
<proteinExistence type="predicted"/>
<evidence type="ECO:0000313" key="2">
    <source>
        <dbReference type="Proteomes" id="UP000218231"/>
    </source>
</evidence>
<evidence type="ECO:0000313" key="1">
    <source>
        <dbReference type="EMBL" id="PAV64159.1"/>
    </source>
</evidence>
<sequence length="74" mass="8731">MKIVSIVNSQCRLGCSLASLEFKYLQYPQLIDPKFDCEEHYNKVYSSTRNPTVMSLQNHYDMSTFNIEYRLVKT</sequence>
<comment type="caution">
    <text evidence="1">The sequence shown here is derived from an EMBL/GenBank/DDBJ whole genome shotgun (WGS) entry which is preliminary data.</text>
</comment>
<reference evidence="1 2" key="1">
    <citation type="journal article" date="2017" name="Curr. Biol.">
        <title>Genome architecture and evolution of a unichromosomal asexual nematode.</title>
        <authorList>
            <person name="Fradin H."/>
            <person name="Zegar C."/>
            <person name="Gutwein M."/>
            <person name="Lucas J."/>
            <person name="Kovtun M."/>
            <person name="Corcoran D."/>
            <person name="Baugh L.R."/>
            <person name="Kiontke K."/>
            <person name="Gunsalus K."/>
            <person name="Fitch D.H."/>
            <person name="Piano F."/>
        </authorList>
    </citation>
    <scope>NUCLEOTIDE SEQUENCE [LARGE SCALE GENOMIC DNA]</scope>
    <source>
        <strain evidence="1">PF1309</strain>
    </source>
</reference>
<dbReference type="Proteomes" id="UP000218231">
    <property type="component" value="Unassembled WGS sequence"/>
</dbReference>